<proteinExistence type="predicted"/>
<protein>
    <submittedName>
        <fullName evidence="1">Uncharacterized protein</fullName>
    </submittedName>
</protein>
<evidence type="ECO:0000313" key="2">
    <source>
        <dbReference type="Proteomes" id="UP000237347"/>
    </source>
</evidence>
<keyword evidence="2" id="KW-1185">Reference proteome</keyword>
<organism evidence="1 2">
    <name type="scientific">Quercus suber</name>
    <name type="common">Cork oak</name>
    <dbReference type="NCBI Taxonomy" id="58331"/>
    <lineage>
        <taxon>Eukaryota</taxon>
        <taxon>Viridiplantae</taxon>
        <taxon>Streptophyta</taxon>
        <taxon>Embryophyta</taxon>
        <taxon>Tracheophyta</taxon>
        <taxon>Spermatophyta</taxon>
        <taxon>Magnoliopsida</taxon>
        <taxon>eudicotyledons</taxon>
        <taxon>Gunneridae</taxon>
        <taxon>Pentapetalae</taxon>
        <taxon>rosids</taxon>
        <taxon>fabids</taxon>
        <taxon>Fagales</taxon>
        <taxon>Fagaceae</taxon>
        <taxon>Quercus</taxon>
    </lineage>
</organism>
<dbReference type="AlphaFoldDB" id="A0AAW0LSX5"/>
<accession>A0AAW0LSX5</accession>
<name>A0AAW0LSX5_QUESU</name>
<gene>
    <name evidence="1" type="ORF">CFP56_035487</name>
</gene>
<reference evidence="1 2" key="1">
    <citation type="journal article" date="2018" name="Sci. Data">
        <title>The draft genome sequence of cork oak.</title>
        <authorList>
            <person name="Ramos A.M."/>
            <person name="Usie A."/>
            <person name="Barbosa P."/>
            <person name="Barros P.M."/>
            <person name="Capote T."/>
            <person name="Chaves I."/>
            <person name="Simoes F."/>
            <person name="Abreu I."/>
            <person name="Carrasquinho I."/>
            <person name="Faro C."/>
            <person name="Guimaraes J.B."/>
            <person name="Mendonca D."/>
            <person name="Nobrega F."/>
            <person name="Rodrigues L."/>
            <person name="Saibo N.J.M."/>
            <person name="Varela M.C."/>
            <person name="Egas C."/>
            <person name="Matos J."/>
            <person name="Miguel C.M."/>
            <person name="Oliveira M.M."/>
            <person name="Ricardo C.P."/>
            <person name="Goncalves S."/>
        </authorList>
    </citation>
    <scope>NUCLEOTIDE SEQUENCE [LARGE SCALE GENOMIC DNA]</scope>
    <source>
        <strain evidence="2">cv. HL8</strain>
    </source>
</reference>
<evidence type="ECO:0000313" key="1">
    <source>
        <dbReference type="EMBL" id="KAK7853558.1"/>
    </source>
</evidence>
<dbReference type="Proteomes" id="UP000237347">
    <property type="component" value="Unassembled WGS sequence"/>
</dbReference>
<dbReference type="EMBL" id="PKMF04000064">
    <property type="protein sequence ID" value="KAK7853558.1"/>
    <property type="molecule type" value="Genomic_DNA"/>
</dbReference>
<sequence>MEKRQLFLRSYQFCRKRSLSERLKGSFIRVKRVICLRLRCARRFRKLVCSGLRYEPALCTEFEGVLFAVAVTEEVVEEAKVAKWSKETNKSTRLQSKNLNAMTLGAVCLTEDFGPLEIVVVTLWLLLDAIWVMPLATK</sequence>
<comment type="caution">
    <text evidence="1">The sequence shown here is derived from an EMBL/GenBank/DDBJ whole genome shotgun (WGS) entry which is preliminary data.</text>
</comment>